<dbReference type="Pfam" id="PF03856">
    <property type="entry name" value="SUN"/>
    <property type="match status" value="1"/>
</dbReference>
<protein>
    <submittedName>
        <fullName evidence="13">SUN domain protein</fullName>
    </submittedName>
</protein>
<evidence type="ECO:0000313" key="13">
    <source>
        <dbReference type="EMBL" id="PYH92208.1"/>
    </source>
</evidence>
<gene>
    <name evidence="13" type="ORF">BO71DRAFT_28462</name>
</gene>
<feature type="compositionally biased region" description="Low complexity" evidence="11">
    <location>
        <begin position="79"/>
        <end position="94"/>
    </location>
</feature>
<dbReference type="AlphaFoldDB" id="A0A319DVN7"/>
<organism evidence="13 14">
    <name type="scientific">Aspergillus ellipticus CBS 707.79</name>
    <dbReference type="NCBI Taxonomy" id="1448320"/>
    <lineage>
        <taxon>Eukaryota</taxon>
        <taxon>Fungi</taxon>
        <taxon>Dikarya</taxon>
        <taxon>Ascomycota</taxon>
        <taxon>Pezizomycotina</taxon>
        <taxon>Eurotiomycetes</taxon>
        <taxon>Eurotiomycetidae</taxon>
        <taxon>Eurotiales</taxon>
        <taxon>Aspergillaceae</taxon>
        <taxon>Aspergillus</taxon>
        <taxon>Aspergillus subgen. Circumdati</taxon>
    </lineage>
</organism>
<keyword evidence="8" id="KW-0326">Glycosidase</keyword>
<evidence type="ECO:0000256" key="9">
    <source>
        <dbReference type="ARBA" id="ARBA00023316"/>
    </source>
</evidence>
<feature type="region of interest" description="Disordered" evidence="11">
    <location>
        <begin position="73"/>
        <end position="94"/>
    </location>
</feature>
<dbReference type="GO" id="GO:0016798">
    <property type="term" value="F:hydrolase activity, acting on glycosyl bonds"/>
    <property type="evidence" value="ECO:0007669"/>
    <property type="project" value="UniProtKB-KW"/>
</dbReference>
<evidence type="ECO:0000256" key="6">
    <source>
        <dbReference type="ARBA" id="ARBA00022801"/>
    </source>
</evidence>
<evidence type="ECO:0000256" key="1">
    <source>
        <dbReference type="ARBA" id="ARBA00004191"/>
    </source>
</evidence>
<keyword evidence="14" id="KW-1185">Reference proteome</keyword>
<dbReference type="STRING" id="1448320.A0A319DVN7"/>
<keyword evidence="7" id="KW-0119">Carbohydrate metabolism</keyword>
<reference evidence="13 14" key="1">
    <citation type="submission" date="2018-02" db="EMBL/GenBank/DDBJ databases">
        <title>The genomes of Aspergillus section Nigri reveals drivers in fungal speciation.</title>
        <authorList>
            <consortium name="DOE Joint Genome Institute"/>
            <person name="Vesth T.C."/>
            <person name="Nybo J."/>
            <person name="Theobald S."/>
            <person name="Brandl J."/>
            <person name="Frisvad J.C."/>
            <person name="Nielsen K.F."/>
            <person name="Lyhne E.K."/>
            <person name="Kogle M.E."/>
            <person name="Kuo A."/>
            <person name="Riley R."/>
            <person name="Clum A."/>
            <person name="Nolan M."/>
            <person name="Lipzen A."/>
            <person name="Salamov A."/>
            <person name="Henrissat B."/>
            <person name="Wiebenga A."/>
            <person name="De vries R.P."/>
            <person name="Grigoriev I.V."/>
            <person name="Mortensen U.H."/>
            <person name="Andersen M.R."/>
            <person name="Baker S.E."/>
        </authorList>
    </citation>
    <scope>NUCLEOTIDE SEQUENCE [LARGE SCALE GENOMIC DNA]</scope>
    <source>
        <strain evidence="13 14">CBS 707.79</strain>
    </source>
</reference>
<keyword evidence="9" id="KW-0961">Cell wall biogenesis/degradation</keyword>
<keyword evidence="4" id="KW-0964">Secreted</keyword>
<feature type="chain" id="PRO_5016345088" evidence="12">
    <location>
        <begin position="20"/>
        <end position="426"/>
    </location>
</feature>
<evidence type="ECO:0000313" key="14">
    <source>
        <dbReference type="Proteomes" id="UP000247810"/>
    </source>
</evidence>
<evidence type="ECO:0000256" key="7">
    <source>
        <dbReference type="ARBA" id="ARBA00023277"/>
    </source>
</evidence>
<comment type="subcellular location">
    <subcellularLocation>
        <location evidence="1">Secreted</location>
        <location evidence="1">Cell wall</location>
    </subcellularLocation>
</comment>
<dbReference type="Proteomes" id="UP000247810">
    <property type="component" value="Unassembled WGS sequence"/>
</dbReference>
<dbReference type="GO" id="GO:0031505">
    <property type="term" value="P:fungal-type cell wall organization"/>
    <property type="evidence" value="ECO:0007669"/>
    <property type="project" value="TreeGrafter"/>
</dbReference>
<dbReference type="InterPro" id="IPR051526">
    <property type="entry name" value="Beta-Glucosidase_SUN"/>
</dbReference>
<dbReference type="GO" id="GO:0009277">
    <property type="term" value="C:fungal-type cell wall"/>
    <property type="evidence" value="ECO:0007669"/>
    <property type="project" value="TreeGrafter"/>
</dbReference>
<evidence type="ECO:0000256" key="5">
    <source>
        <dbReference type="ARBA" id="ARBA00022729"/>
    </source>
</evidence>
<evidence type="ECO:0000256" key="3">
    <source>
        <dbReference type="ARBA" id="ARBA00022512"/>
    </source>
</evidence>
<proteinExistence type="inferred from homology"/>
<accession>A0A319DVN7</accession>
<dbReference type="PANTHER" id="PTHR31316">
    <property type="entry name" value="BETA-GLUCOSIDASE-LIKE PROTEIN NCA3, MITOCHONDRIAL-RELATED"/>
    <property type="match status" value="1"/>
</dbReference>
<feature type="signal peptide" evidence="12">
    <location>
        <begin position="1"/>
        <end position="19"/>
    </location>
</feature>
<evidence type="ECO:0000256" key="10">
    <source>
        <dbReference type="ARBA" id="ARBA00023326"/>
    </source>
</evidence>
<dbReference type="GO" id="GO:0000272">
    <property type="term" value="P:polysaccharide catabolic process"/>
    <property type="evidence" value="ECO:0007669"/>
    <property type="project" value="UniProtKB-KW"/>
</dbReference>
<dbReference type="VEuPathDB" id="FungiDB:BO71DRAFT_28462"/>
<dbReference type="EMBL" id="KZ825922">
    <property type="protein sequence ID" value="PYH92208.1"/>
    <property type="molecule type" value="Genomic_DNA"/>
</dbReference>
<evidence type="ECO:0000256" key="12">
    <source>
        <dbReference type="SAM" id="SignalP"/>
    </source>
</evidence>
<keyword evidence="10" id="KW-0624">Polysaccharide degradation</keyword>
<keyword evidence="3" id="KW-0134">Cell wall</keyword>
<keyword evidence="5 12" id="KW-0732">Signal</keyword>
<sequence length="426" mass="44135">MKFNTVALTLATAGTLVSAQHNHQHRHHHKRNPDTEVVTVAGPTVTTYVLDGKVISLDEVCKGIANGSLQWASGDAPDACSSTTTSASSSTTSATATPSLEAAAEFIEVASKHTSSSSTSTSSAKTSSTSVYASASASASASSSSSSSSATGIDQDFPDGELSCDSFPSEYGAVALDYLGLGGWSGIQYVSIVDEIVDSIVTAVSGDSCVSGAMCSYACPAGYQKSQWPSAQGSTGQSVGGIECKNGKLHLTNTALSKKLCIEGVGGVYVKNSITEDVAVCRTDYPGTESETIPLALSANSETKPLTCPNGETYYKWENKTTSAQYYVNPKGVSTETGCQWGNGSEAIGNWAPINLGVGASDGTWLSIFQNSPTTTEKLDFNVKIEGDNLSGSCKYEDGTFYSESGSNDSGCTVEVLSGDATYVFY</sequence>
<dbReference type="GO" id="GO:0009986">
    <property type="term" value="C:cell surface"/>
    <property type="evidence" value="ECO:0007669"/>
    <property type="project" value="TreeGrafter"/>
</dbReference>
<dbReference type="PANTHER" id="PTHR31316:SF0">
    <property type="entry name" value="SECRETED BETA-GLUCOSIDASE SIM1-RELATED"/>
    <property type="match status" value="1"/>
</dbReference>
<dbReference type="OrthoDB" id="5339822at2759"/>
<evidence type="ECO:0000256" key="4">
    <source>
        <dbReference type="ARBA" id="ARBA00022525"/>
    </source>
</evidence>
<dbReference type="InterPro" id="IPR005556">
    <property type="entry name" value="SUN"/>
</dbReference>
<keyword evidence="6" id="KW-0378">Hydrolase</keyword>
<comment type="similarity">
    <text evidence="2">Belongs to the SUN family.</text>
</comment>
<evidence type="ECO:0000256" key="11">
    <source>
        <dbReference type="SAM" id="MobiDB-lite"/>
    </source>
</evidence>
<evidence type="ECO:0000256" key="2">
    <source>
        <dbReference type="ARBA" id="ARBA00010579"/>
    </source>
</evidence>
<name>A0A319DVN7_9EURO</name>
<evidence type="ECO:0000256" key="8">
    <source>
        <dbReference type="ARBA" id="ARBA00023295"/>
    </source>
</evidence>